<evidence type="ECO:0000313" key="3">
    <source>
        <dbReference type="Proteomes" id="UP000579281"/>
    </source>
</evidence>
<organism evidence="2 3">
    <name type="scientific">Anaerosolibacter carboniphilus</name>
    <dbReference type="NCBI Taxonomy" id="1417629"/>
    <lineage>
        <taxon>Bacteria</taxon>
        <taxon>Bacillati</taxon>
        <taxon>Bacillota</taxon>
        <taxon>Clostridia</taxon>
        <taxon>Peptostreptococcales</taxon>
        <taxon>Thermotaleaceae</taxon>
        <taxon>Anaerosolibacter</taxon>
    </lineage>
</organism>
<dbReference type="PANTHER" id="PTHR37841:SF1">
    <property type="entry name" value="DUF3298 DOMAIN-CONTAINING PROTEIN"/>
    <property type="match status" value="1"/>
</dbReference>
<gene>
    <name evidence="2" type="ORF">HNQ80_001806</name>
</gene>
<dbReference type="Gene3D" id="3.90.640.20">
    <property type="entry name" value="Heat-shock cognate protein, ATPase"/>
    <property type="match status" value="1"/>
</dbReference>
<sequence length="819" mass="92332">MEWTIPVSNLIQHALPEGATIIKSSGPHSIAEIQMAHLDGDGTSEIAVGYLFRGEPYVLVLKSNGPGGYRRIIIKGKGYGINYLGFANITGKEHKDLLIGWQVGAAWGELDIYAVEDDKLRKVVEQMLYSRIEVGDMSGKDGKAEIALWTHDTGEAYKIDVLRWNGEALVQAEDAYHHYFRKVVNYYEKKVKEMPTAAFYWYYLADAQLKAGMPEKALSTVEKGMALGMAYPGKDAFEKLKNEIQDVLNHKNIRLYPASESKIGGIKWGYINETGRVSIGAHYDWAEDFQKNGLAVVTIDNLSGIIDQKGKYVVMPKYGGIGEFSEGRAIVWDSKGMLLIDEKGNVVFKTKDYLGGMQGGRSLFSEENETDGIRYGFIDRNGVIVIPAQYKTAGNFIHGKAVVQLQDDAYAVIDVDGEILQRFHYAFVGDVREGLMPFKLSVDGKFGFIDEKGTIVITPRFDGVQGFQEGRAIVSEDENYQSKYGLIDKTGKYIIPPKYNDIRFLGEGKIAVGVPIQAEVPFAGSRYAIGNLEGNLLTDFDYYDVTDYRQGIASVNDGSTTFFIDINGKIVRNLPSVAGAGTLVMQGNVIKANVDQRISYYDKSGKIIWKQDNSIRLNDKYKVKEKKYKPNRNYLVYYPEIEGMKNLVVQEQVNRTLRKLSQAEGIDTNKELDYSYQGDFAVTFFQKNLVVIQITGYNYPFGAAHGMPTQIYAHVDLMSGAFYQLKDLFKPNSNYVKILSDIIREQIIRQGENSSVWLDSYKGIEENQPFFVTMDALNIYFYPYDIAPYAAGFPTFKIPFRDIMYIINTKGEFWKSFHY</sequence>
<dbReference type="AlphaFoldDB" id="A0A841KQL1"/>
<keyword evidence="3" id="KW-1185">Reference proteome</keyword>
<dbReference type="InterPro" id="IPR037126">
    <property type="entry name" value="PdaC/RsiV-like_sf"/>
</dbReference>
<dbReference type="Pfam" id="PF11738">
    <property type="entry name" value="DUF3298"/>
    <property type="match status" value="1"/>
</dbReference>
<evidence type="ECO:0000313" key="2">
    <source>
        <dbReference type="EMBL" id="MBB6215717.1"/>
    </source>
</evidence>
<feature type="domain" description="DUF3298" evidence="1">
    <location>
        <begin position="726"/>
        <end position="800"/>
    </location>
</feature>
<dbReference type="InterPro" id="IPR021729">
    <property type="entry name" value="DUF3298"/>
</dbReference>
<dbReference type="InterPro" id="IPR028994">
    <property type="entry name" value="Integrin_alpha_N"/>
</dbReference>
<dbReference type="Pfam" id="PF14903">
    <property type="entry name" value="WG_beta_rep"/>
    <property type="match status" value="5"/>
</dbReference>
<dbReference type="PANTHER" id="PTHR37841">
    <property type="entry name" value="GLR2918 PROTEIN"/>
    <property type="match status" value="1"/>
</dbReference>
<evidence type="ECO:0000259" key="1">
    <source>
        <dbReference type="Pfam" id="PF11738"/>
    </source>
</evidence>
<dbReference type="EMBL" id="JACHEN010000009">
    <property type="protein sequence ID" value="MBB6215717.1"/>
    <property type="molecule type" value="Genomic_DNA"/>
</dbReference>
<dbReference type="Gene3D" id="3.30.565.40">
    <property type="entry name" value="Fervidobacterium nodosum Rt17-B1 like"/>
    <property type="match status" value="1"/>
</dbReference>
<dbReference type="RefSeq" id="WP_184310254.1">
    <property type="nucleotide sequence ID" value="NZ_JACHEN010000009.1"/>
</dbReference>
<name>A0A841KQL1_9FIRM</name>
<dbReference type="Proteomes" id="UP000579281">
    <property type="component" value="Unassembled WGS sequence"/>
</dbReference>
<reference evidence="2 3" key="1">
    <citation type="submission" date="2020-08" db="EMBL/GenBank/DDBJ databases">
        <title>Genomic Encyclopedia of Type Strains, Phase IV (KMG-IV): sequencing the most valuable type-strain genomes for metagenomic binning, comparative biology and taxonomic classification.</title>
        <authorList>
            <person name="Goeker M."/>
        </authorList>
    </citation>
    <scope>NUCLEOTIDE SEQUENCE [LARGE SCALE GENOMIC DNA]</scope>
    <source>
        <strain evidence="2 3">DSM 103526</strain>
    </source>
</reference>
<protein>
    <recommendedName>
        <fullName evidence="1">DUF3298 domain-containing protein</fullName>
    </recommendedName>
</protein>
<dbReference type="SUPFAM" id="SSF69318">
    <property type="entry name" value="Integrin alpha N-terminal domain"/>
    <property type="match status" value="1"/>
</dbReference>
<dbReference type="InterPro" id="IPR032774">
    <property type="entry name" value="WG_beta_rep"/>
</dbReference>
<accession>A0A841KQL1</accession>
<proteinExistence type="predicted"/>
<comment type="caution">
    <text evidence="2">The sequence shown here is derived from an EMBL/GenBank/DDBJ whole genome shotgun (WGS) entry which is preliminary data.</text>
</comment>